<protein>
    <submittedName>
        <fullName evidence="1">Uncharacterized protein</fullName>
    </submittedName>
</protein>
<keyword evidence="2" id="KW-1185">Reference proteome</keyword>
<evidence type="ECO:0000313" key="2">
    <source>
        <dbReference type="Proteomes" id="UP000013909"/>
    </source>
</evidence>
<evidence type="ECO:0000313" key="1">
    <source>
        <dbReference type="EMBL" id="EON76154.1"/>
    </source>
</evidence>
<gene>
    <name evidence="1" type="ORF">ADIS_3282</name>
</gene>
<organism evidence="1 2">
    <name type="scientific">Lunatimonas lonarensis</name>
    <dbReference type="NCBI Taxonomy" id="1232681"/>
    <lineage>
        <taxon>Bacteria</taxon>
        <taxon>Pseudomonadati</taxon>
        <taxon>Bacteroidota</taxon>
        <taxon>Cytophagia</taxon>
        <taxon>Cytophagales</taxon>
        <taxon>Cyclobacteriaceae</taxon>
    </lineage>
</organism>
<comment type="caution">
    <text evidence="1">The sequence shown here is derived from an EMBL/GenBank/DDBJ whole genome shotgun (WGS) entry which is preliminary data.</text>
</comment>
<sequence>MGFGVNLIGTKIELFGQYGYFVPENLPTTKTDRRGRFNH</sequence>
<name>R7ZQ73_9BACT</name>
<proteinExistence type="predicted"/>
<reference evidence="1 2" key="1">
    <citation type="submission" date="2013-02" db="EMBL/GenBank/DDBJ databases">
        <title>A novel strain isolated from Lonar lake, Maharashtra, India.</title>
        <authorList>
            <person name="Singh A."/>
        </authorList>
    </citation>
    <scope>NUCLEOTIDE SEQUENCE [LARGE SCALE GENOMIC DNA]</scope>
    <source>
        <strain evidence="1 2">AK24</strain>
    </source>
</reference>
<accession>R7ZQ73</accession>
<dbReference type="AlphaFoldDB" id="R7ZQ73"/>
<dbReference type="EMBL" id="AQHR01000088">
    <property type="protein sequence ID" value="EON76154.1"/>
    <property type="molecule type" value="Genomic_DNA"/>
</dbReference>
<dbReference type="Proteomes" id="UP000013909">
    <property type="component" value="Unassembled WGS sequence"/>
</dbReference>